<organism evidence="2 3">
    <name type="scientific">Polaribacter atrinae</name>
    <dbReference type="NCBI Taxonomy" id="1333662"/>
    <lineage>
        <taxon>Bacteria</taxon>
        <taxon>Pseudomonadati</taxon>
        <taxon>Bacteroidota</taxon>
        <taxon>Flavobacteriia</taxon>
        <taxon>Flavobacteriales</taxon>
        <taxon>Flavobacteriaceae</taxon>
    </lineage>
</organism>
<proteinExistence type="predicted"/>
<dbReference type="RefSeq" id="WP_068449224.1">
    <property type="nucleotide sequence ID" value="NZ_CANKUV010000002.1"/>
</dbReference>
<dbReference type="AlphaFoldDB" id="A0A176TCE7"/>
<keyword evidence="3" id="KW-1185">Reference proteome</keyword>
<evidence type="ECO:0008006" key="4">
    <source>
        <dbReference type="Google" id="ProtNLM"/>
    </source>
</evidence>
<keyword evidence="1" id="KW-0812">Transmembrane</keyword>
<evidence type="ECO:0000313" key="3">
    <source>
        <dbReference type="Proteomes" id="UP000076923"/>
    </source>
</evidence>
<dbReference type="STRING" id="1333662.LPB303_07075"/>
<name>A0A176TCE7_9FLAO</name>
<keyword evidence="1" id="KW-1133">Transmembrane helix</keyword>
<dbReference type="InterPro" id="IPR009325">
    <property type="entry name" value="DUF983"/>
</dbReference>
<evidence type="ECO:0000313" key="2">
    <source>
        <dbReference type="EMBL" id="OAD45504.1"/>
    </source>
</evidence>
<accession>A0A176TCE7</accession>
<reference evidence="2 3" key="1">
    <citation type="submission" date="2016-02" db="EMBL/GenBank/DDBJ databases">
        <title>Draft genome sequence of Polaribacter atrinae KACC17473.</title>
        <authorList>
            <person name="Shin S.-K."/>
            <person name="Yi H."/>
        </authorList>
    </citation>
    <scope>NUCLEOTIDE SEQUENCE [LARGE SCALE GENOMIC DNA]</scope>
    <source>
        <strain evidence="2 3">KACC 17473</strain>
    </source>
</reference>
<dbReference type="Proteomes" id="UP000076923">
    <property type="component" value="Unassembled WGS sequence"/>
</dbReference>
<evidence type="ECO:0000256" key="1">
    <source>
        <dbReference type="SAM" id="Phobius"/>
    </source>
</evidence>
<comment type="caution">
    <text evidence="2">The sequence shown here is derived from an EMBL/GenBank/DDBJ whole genome shotgun (WGS) entry which is preliminary data.</text>
</comment>
<feature type="transmembrane region" description="Helical" evidence="1">
    <location>
        <begin position="81"/>
        <end position="102"/>
    </location>
</feature>
<dbReference type="OrthoDB" id="9790326at2"/>
<keyword evidence="1" id="KW-0472">Membrane</keyword>
<feature type="transmembrane region" description="Helical" evidence="1">
    <location>
        <begin position="51"/>
        <end position="75"/>
    </location>
</feature>
<sequence>MANVIDVLKCKCPNCEDGEMFYKSGNFLLLKAPKMNSVCTKCSFKFEKEPGFFFGSMFVSYALVAAEMIASIVLFKVILGFSYINVVFIVLAVAVLLSTFNFRVSRSIWIYMFYSNESKKHTHT</sequence>
<gene>
    <name evidence="2" type="ORF">LPB303_07075</name>
</gene>
<dbReference type="EMBL" id="LVWE01000028">
    <property type="protein sequence ID" value="OAD45504.1"/>
    <property type="molecule type" value="Genomic_DNA"/>
</dbReference>
<protein>
    <recommendedName>
        <fullName evidence="4">DUF983 domain-containing protein</fullName>
    </recommendedName>
</protein>
<dbReference type="Pfam" id="PF06170">
    <property type="entry name" value="DUF983"/>
    <property type="match status" value="1"/>
</dbReference>